<keyword evidence="10" id="KW-1185">Reference proteome</keyword>
<comment type="subcellular location">
    <subcellularLocation>
        <location evidence="2">Cytoplasm</location>
    </subcellularLocation>
    <subcellularLocation>
        <location evidence="1">Nucleus</location>
    </subcellularLocation>
</comment>
<comment type="caution">
    <text evidence="9">The sequence shown here is derived from an EMBL/GenBank/DDBJ whole genome shotgun (WGS) entry which is preliminary data.</text>
</comment>
<sequence length="466" mass="52084">MACENRSYQILHPYLPNAAEITSMDMRDSALATNETGKDAYYAFAMKPPGGLVDYALEQWNLGLTTTPQGIPKTKLQPPCSFCNKRIPANASGAKRHARIHTRPFVCTETGCKVTRGFASKNDLERHKKSVHLVMPEAGPKGWYECPIGGFDKCMKLWPRKDNLHVNLRKQHKTEGKQDVIVQAQFLLGVASQRSTFIDVGAQGVTLPKGVPVWEGSMNYEGPVCMKRMPMPCYAKSPYDDDYYAKSPYDNHYYAKSPYDNHCYAKSPYDDDHHCGTMSTTSQTIPLNRLASPESPRIPLDFINILPKMADEEMQDAPASPQTEEQSKNGFSGETKTQHNAAAVRSIEGWIIIVTNVHEEASEEDIQDMFGEYGEIKNLHMNLDRRTGYVKGYVLIEYPTVQEAKAAIEGANGEQLLEQTIHVDYAFVRPPPTKNNSAPKGGRKGGKDRSASPGTRRRRDDDDDEA</sequence>
<dbReference type="SMART" id="SM00355">
    <property type="entry name" value="ZnF_C2H2"/>
    <property type="match status" value="2"/>
</dbReference>
<keyword evidence="3" id="KW-0963">Cytoplasm</keyword>
<dbReference type="SMART" id="SM00360">
    <property type="entry name" value="RRM"/>
    <property type="match status" value="1"/>
</dbReference>
<feature type="region of interest" description="Disordered" evidence="7">
    <location>
        <begin position="428"/>
        <end position="466"/>
    </location>
</feature>
<evidence type="ECO:0000313" key="10">
    <source>
        <dbReference type="Proteomes" id="UP000073492"/>
    </source>
</evidence>
<gene>
    <name evidence="9" type="ORF">AC579_2553</name>
</gene>
<dbReference type="CDD" id="cd12324">
    <property type="entry name" value="RRM_RBM8"/>
    <property type="match status" value="1"/>
</dbReference>
<dbReference type="InterPro" id="IPR013087">
    <property type="entry name" value="Znf_C2H2_type"/>
</dbReference>
<dbReference type="InterPro" id="IPR000504">
    <property type="entry name" value="RRM_dom"/>
</dbReference>
<evidence type="ECO:0000256" key="3">
    <source>
        <dbReference type="ARBA" id="ARBA00022490"/>
    </source>
</evidence>
<accession>A0A139I274</accession>
<dbReference type="GO" id="GO:0006396">
    <property type="term" value="P:RNA processing"/>
    <property type="evidence" value="ECO:0007669"/>
    <property type="project" value="InterPro"/>
</dbReference>
<reference evidence="9 10" key="1">
    <citation type="submission" date="2015-07" db="EMBL/GenBank/DDBJ databases">
        <title>Comparative genomics of the Sigatoka disease complex on banana suggests a link between parallel evolutionary changes in Pseudocercospora fijiensis and Pseudocercospora eumusae and increased virulence on the banana host.</title>
        <authorList>
            <person name="Chang T.-C."/>
            <person name="Salvucci A."/>
            <person name="Crous P.W."/>
            <person name="Stergiopoulos I."/>
        </authorList>
    </citation>
    <scope>NUCLEOTIDE SEQUENCE [LARGE SCALE GENOMIC DNA]</scope>
    <source>
        <strain evidence="9 10">CBS 116634</strain>
    </source>
</reference>
<evidence type="ECO:0000256" key="5">
    <source>
        <dbReference type="ARBA" id="ARBA00023242"/>
    </source>
</evidence>
<dbReference type="Gene3D" id="3.30.70.330">
    <property type="match status" value="1"/>
</dbReference>
<dbReference type="GO" id="GO:0005737">
    <property type="term" value="C:cytoplasm"/>
    <property type="evidence" value="ECO:0007669"/>
    <property type="project" value="UniProtKB-SubCell"/>
</dbReference>
<dbReference type="InterPro" id="IPR008111">
    <property type="entry name" value="RNA-bd_8"/>
</dbReference>
<dbReference type="SUPFAM" id="SSF54928">
    <property type="entry name" value="RNA-binding domain, RBD"/>
    <property type="match status" value="1"/>
</dbReference>
<dbReference type="InterPro" id="IPR033744">
    <property type="entry name" value="RRM_RBM8"/>
</dbReference>
<dbReference type="InterPro" id="IPR012677">
    <property type="entry name" value="Nucleotide-bd_a/b_plait_sf"/>
</dbReference>
<dbReference type="Pfam" id="PF00076">
    <property type="entry name" value="RRM_1"/>
    <property type="match status" value="1"/>
</dbReference>
<feature type="region of interest" description="Disordered" evidence="7">
    <location>
        <begin position="313"/>
        <end position="336"/>
    </location>
</feature>
<evidence type="ECO:0000256" key="6">
    <source>
        <dbReference type="PROSITE-ProRule" id="PRU00176"/>
    </source>
</evidence>
<evidence type="ECO:0000256" key="2">
    <source>
        <dbReference type="ARBA" id="ARBA00004496"/>
    </source>
</evidence>
<proteinExistence type="predicted"/>
<feature type="compositionally biased region" description="Polar residues" evidence="7">
    <location>
        <begin position="320"/>
        <end position="336"/>
    </location>
</feature>
<keyword evidence="5" id="KW-0539">Nucleus</keyword>
<name>A0A139I274_9PEZI</name>
<keyword evidence="4 6" id="KW-0694">RNA-binding</keyword>
<dbReference type="EMBL" id="LFZO01000401">
    <property type="protein sequence ID" value="KXT08797.1"/>
    <property type="molecule type" value="Genomic_DNA"/>
</dbReference>
<dbReference type="GO" id="GO:0003729">
    <property type="term" value="F:mRNA binding"/>
    <property type="evidence" value="ECO:0007669"/>
    <property type="project" value="InterPro"/>
</dbReference>
<dbReference type="PANTHER" id="PTHR45894">
    <property type="entry name" value="RNA-BINDING PROTEIN 8A"/>
    <property type="match status" value="1"/>
</dbReference>
<dbReference type="AlphaFoldDB" id="A0A139I274"/>
<dbReference type="OrthoDB" id="15688at2759"/>
<dbReference type="InterPro" id="IPR035979">
    <property type="entry name" value="RBD_domain_sf"/>
</dbReference>
<evidence type="ECO:0000256" key="1">
    <source>
        <dbReference type="ARBA" id="ARBA00004123"/>
    </source>
</evidence>
<dbReference type="PROSITE" id="PS50102">
    <property type="entry name" value="RRM"/>
    <property type="match status" value="1"/>
</dbReference>
<evidence type="ECO:0000313" key="9">
    <source>
        <dbReference type="EMBL" id="KXT08797.1"/>
    </source>
</evidence>
<dbReference type="PRINTS" id="PR01738">
    <property type="entry name" value="RNABINDINGM8"/>
</dbReference>
<evidence type="ECO:0000259" key="8">
    <source>
        <dbReference type="PROSITE" id="PS50102"/>
    </source>
</evidence>
<feature type="domain" description="RRM" evidence="8">
    <location>
        <begin position="350"/>
        <end position="428"/>
    </location>
</feature>
<dbReference type="Proteomes" id="UP000073492">
    <property type="component" value="Unassembled WGS sequence"/>
</dbReference>
<evidence type="ECO:0000256" key="7">
    <source>
        <dbReference type="SAM" id="MobiDB-lite"/>
    </source>
</evidence>
<organism evidence="9 10">
    <name type="scientific">Pseudocercospora musae</name>
    <dbReference type="NCBI Taxonomy" id="113226"/>
    <lineage>
        <taxon>Eukaryota</taxon>
        <taxon>Fungi</taxon>
        <taxon>Dikarya</taxon>
        <taxon>Ascomycota</taxon>
        <taxon>Pezizomycotina</taxon>
        <taxon>Dothideomycetes</taxon>
        <taxon>Dothideomycetidae</taxon>
        <taxon>Mycosphaerellales</taxon>
        <taxon>Mycosphaerellaceae</taxon>
        <taxon>Pseudocercospora</taxon>
    </lineage>
</organism>
<dbReference type="STRING" id="113226.A0A139I274"/>
<evidence type="ECO:0000256" key="4">
    <source>
        <dbReference type="ARBA" id="ARBA00022884"/>
    </source>
</evidence>
<dbReference type="Gene3D" id="3.30.160.60">
    <property type="entry name" value="Classic Zinc Finger"/>
    <property type="match status" value="1"/>
</dbReference>
<protein>
    <recommendedName>
        <fullName evidence="8">RRM domain-containing protein</fullName>
    </recommendedName>
</protein>
<dbReference type="GO" id="GO:0005634">
    <property type="term" value="C:nucleus"/>
    <property type="evidence" value="ECO:0007669"/>
    <property type="project" value="UniProtKB-SubCell"/>
</dbReference>